<feature type="non-terminal residue" evidence="1">
    <location>
        <position position="1"/>
    </location>
</feature>
<organism evidence="1">
    <name type="scientific">Lepeophtheirus salmonis</name>
    <name type="common">Salmon louse</name>
    <name type="synonym">Caligus salmonis</name>
    <dbReference type="NCBI Taxonomy" id="72036"/>
    <lineage>
        <taxon>Eukaryota</taxon>
        <taxon>Metazoa</taxon>
        <taxon>Ecdysozoa</taxon>
        <taxon>Arthropoda</taxon>
        <taxon>Crustacea</taxon>
        <taxon>Multicrustacea</taxon>
        <taxon>Hexanauplia</taxon>
        <taxon>Copepoda</taxon>
        <taxon>Siphonostomatoida</taxon>
        <taxon>Caligidae</taxon>
        <taxon>Lepeophtheirus</taxon>
    </lineage>
</organism>
<evidence type="ECO:0000313" key="1">
    <source>
        <dbReference type="EMBL" id="CDW43287.1"/>
    </source>
</evidence>
<dbReference type="AlphaFoldDB" id="A0A0K2UZJ3"/>
<reference evidence="1" key="1">
    <citation type="submission" date="2014-05" db="EMBL/GenBank/DDBJ databases">
        <authorList>
            <person name="Chronopoulou M."/>
        </authorList>
    </citation>
    <scope>NUCLEOTIDE SEQUENCE</scope>
    <source>
        <tissue evidence="1">Whole organism</tissue>
    </source>
</reference>
<protein>
    <submittedName>
        <fullName evidence="1">Uncharacterized protein</fullName>
    </submittedName>
</protein>
<sequence length="90" mass="10375">IIVPINCVCCIESSYTSYSSSFKDQIIDFGKHLGLRTPNLFLYFGFCIQKIAGTYNYRLRFFKLRSENSYQSESLGLSGLTKAERQLKQK</sequence>
<proteinExistence type="predicted"/>
<accession>A0A0K2UZJ3</accession>
<dbReference type="EMBL" id="HACA01025926">
    <property type="protein sequence ID" value="CDW43287.1"/>
    <property type="molecule type" value="Transcribed_RNA"/>
</dbReference>
<name>A0A0K2UZJ3_LEPSM</name>